<evidence type="ECO:0008006" key="3">
    <source>
        <dbReference type="Google" id="ProtNLM"/>
    </source>
</evidence>
<evidence type="ECO:0000313" key="1">
    <source>
        <dbReference type="EMBL" id="AUB84592.1"/>
    </source>
</evidence>
<organism evidence="1 2">
    <name type="scientific">Candidatus Thiodictyon syntrophicum</name>
    <dbReference type="NCBI Taxonomy" id="1166950"/>
    <lineage>
        <taxon>Bacteria</taxon>
        <taxon>Pseudomonadati</taxon>
        <taxon>Pseudomonadota</taxon>
        <taxon>Gammaproteobacteria</taxon>
        <taxon>Chromatiales</taxon>
        <taxon>Chromatiaceae</taxon>
        <taxon>Thiodictyon</taxon>
    </lineage>
</organism>
<reference evidence="1 2" key="1">
    <citation type="submission" date="2017-03" db="EMBL/GenBank/DDBJ databases">
        <title>Complete genome sequence of Candidatus 'Thiodictyon syntrophicum' sp. nov. strain Cad16T, a photolithoautotroph purple sulfur bacterium isolated from an alpine meromictic lake.</title>
        <authorList>
            <person name="Luedin S.M."/>
            <person name="Pothier J.F."/>
            <person name="Danza F."/>
            <person name="Storelli N."/>
            <person name="Wittwer M."/>
            <person name="Tonolla M."/>
        </authorList>
    </citation>
    <scope>NUCLEOTIDE SEQUENCE [LARGE SCALE GENOMIC DNA]</scope>
    <source>
        <strain evidence="1 2">Cad16T</strain>
    </source>
</reference>
<dbReference type="KEGG" id="tsy:THSYN_00390"/>
<keyword evidence="2" id="KW-1185">Reference proteome</keyword>
<accession>A0A2K8UGD8</accession>
<dbReference type="Gene3D" id="3.40.190.10">
    <property type="entry name" value="Periplasmic binding protein-like II"/>
    <property type="match status" value="1"/>
</dbReference>
<protein>
    <recommendedName>
        <fullName evidence="3">PBP domain-containing protein</fullName>
    </recommendedName>
</protein>
<dbReference type="Proteomes" id="UP000232638">
    <property type="component" value="Chromosome"/>
</dbReference>
<dbReference type="EMBL" id="CP020370">
    <property type="protein sequence ID" value="AUB84592.1"/>
    <property type="molecule type" value="Genomic_DNA"/>
</dbReference>
<dbReference type="AlphaFoldDB" id="A0A2K8UGD8"/>
<gene>
    <name evidence="1" type="ORF">THSYN_00390</name>
</gene>
<sequence>MCLVLLACACALSAQEMIVHPGVGVSAMTTNEARLYLTMRLKAWPNGVPVKVFVLPDEDPLHRRFATAVLGLYPYQLRRVWDRQVFSGTGQAPTTVASEAEMLRRVAATPGALGYVGSVPADAPVRSMEVR</sequence>
<proteinExistence type="predicted"/>
<name>A0A2K8UGD8_9GAMM</name>
<dbReference type="SUPFAM" id="SSF53850">
    <property type="entry name" value="Periplasmic binding protein-like II"/>
    <property type="match status" value="1"/>
</dbReference>
<evidence type="ECO:0000313" key="2">
    <source>
        <dbReference type="Proteomes" id="UP000232638"/>
    </source>
</evidence>